<comment type="similarity">
    <text evidence="1">Belongs to the short-chain dehydrogenases/reductases (SDR) family.</text>
</comment>
<organism evidence="3 4">
    <name type="scientific">Streptomyces amakusaensis</name>
    <dbReference type="NCBI Taxonomy" id="67271"/>
    <lineage>
        <taxon>Bacteria</taxon>
        <taxon>Bacillati</taxon>
        <taxon>Actinomycetota</taxon>
        <taxon>Actinomycetes</taxon>
        <taxon>Kitasatosporales</taxon>
        <taxon>Streptomycetaceae</taxon>
        <taxon>Streptomyces</taxon>
    </lineage>
</organism>
<dbReference type="Proteomes" id="UP001596160">
    <property type="component" value="Unassembled WGS sequence"/>
</dbReference>
<evidence type="ECO:0000313" key="3">
    <source>
        <dbReference type="EMBL" id="MFC5156747.1"/>
    </source>
</evidence>
<dbReference type="InterPro" id="IPR036291">
    <property type="entry name" value="NAD(P)-bd_dom_sf"/>
</dbReference>
<dbReference type="PROSITE" id="PS00061">
    <property type="entry name" value="ADH_SHORT"/>
    <property type="match status" value="1"/>
</dbReference>
<name>A0ABW0AST5_9ACTN</name>
<proteinExistence type="inferred from homology"/>
<dbReference type="InterPro" id="IPR002347">
    <property type="entry name" value="SDR_fam"/>
</dbReference>
<dbReference type="Pfam" id="PF00106">
    <property type="entry name" value="adh_short"/>
    <property type="match status" value="1"/>
</dbReference>
<evidence type="ECO:0000256" key="2">
    <source>
        <dbReference type="ARBA" id="ARBA00023002"/>
    </source>
</evidence>
<dbReference type="Gene3D" id="3.40.50.720">
    <property type="entry name" value="NAD(P)-binding Rossmann-like Domain"/>
    <property type="match status" value="1"/>
</dbReference>
<dbReference type="EMBL" id="JBHSKP010000041">
    <property type="protein sequence ID" value="MFC5156747.1"/>
    <property type="molecule type" value="Genomic_DNA"/>
</dbReference>
<keyword evidence="2" id="KW-0560">Oxidoreductase</keyword>
<dbReference type="PRINTS" id="PR00081">
    <property type="entry name" value="GDHRDH"/>
</dbReference>
<dbReference type="SUPFAM" id="SSF51735">
    <property type="entry name" value="NAD(P)-binding Rossmann-fold domains"/>
    <property type="match status" value="1"/>
</dbReference>
<dbReference type="RefSeq" id="WP_344486119.1">
    <property type="nucleotide sequence ID" value="NZ_BAAASB010000034.1"/>
</dbReference>
<accession>A0ABW0AST5</accession>
<dbReference type="PANTHER" id="PTHR43180:SF33">
    <property type="entry name" value="15-HYDROXYPROSTAGLANDIN DEHYDROGENASE [NAD(+)]-LIKE"/>
    <property type="match status" value="1"/>
</dbReference>
<evidence type="ECO:0000313" key="4">
    <source>
        <dbReference type="Proteomes" id="UP001596160"/>
    </source>
</evidence>
<keyword evidence="4" id="KW-1185">Reference proteome</keyword>
<comment type="caution">
    <text evidence="3">The sequence shown here is derived from an EMBL/GenBank/DDBJ whole genome shotgun (WGS) entry which is preliminary data.</text>
</comment>
<sequence>MSGETHRFKNAVILVTGGASGIGAAAVRRFAGHGGKVVIADVDVPRGEALASETGSLFVRADVREQADNEAAVAAAVAAHGRLDIVHLNAGTISGTTIGASFAPERYRRLMGVNLDSVVFGVQAAYEPLKAAGGGSIVVTASATGMRPSYEVFYAASKHAVVGLVRSLGPVLEADGISINALCPGLVDTPLIAERMGELVRAGLPISTSAEVVDALETVLADPRTGQAWLVMADRELAPFAFADLPVPHEKNLAFENGGVRAVHRVD</sequence>
<gene>
    <name evidence="3" type="ORF">ACFPRH_34035</name>
</gene>
<protein>
    <submittedName>
        <fullName evidence="3">SDR family NAD(P)-dependent oxidoreductase</fullName>
    </submittedName>
</protein>
<dbReference type="PANTHER" id="PTHR43180">
    <property type="entry name" value="3-OXOACYL-(ACYL-CARRIER-PROTEIN) REDUCTASE (AFU_ORTHOLOGUE AFUA_6G11210)"/>
    <property type="match status" value="1"/>
</dbReference>
<dbReference type="InterPro" id="IPR020904">
    <property type="entry name" value="Sc_DH/Rdtase_CS"/>
</dbReference>
<evidence type="ECO:0000256" key="1">
    <source>
        <dbReference type="ARBA" id="ARBA00006484"/>
    </source>
</evidence>
<reference evidence="4" key="1">
    <citation type="journal article" date="2019" name="Int. J. Syst. Evol. Microbiol.">
        <title>The Global Catalogue of Microorganisms (GCM) 10K type strain sequencing project: providing services to taxonomists for standard genome sequencing and annotation.</title>
        <authorList>
            <consortium name="The Broad Institute Genomics Platform"/>
            <consortium name="The Broad Institute Genome Sequencing Center for Infectious Disease"/>
            <person name="Wu L."/>
            <person name="Ma J."/>
        </authorList>
    </citation>
    <scope>NUCLEOTIDE SEQUENCE [LARGE SCALE GENOMIC DNA]</scope>
    <source>
        <strain evidence="4">PCU 266</strain>
    </source>
</reference>